<accession>A0A7T8GKA7</accession>
<proteinExistence type="predicted"/>
<protein>
    <submittedName>
        <fullName evidence="1">Uncharacterized protein</fullName>
    </submittedName>
</protein>
<dbReference type="OrthoDB" id="10630282at2759"/>
<dbReference type="AlphaFoldDB" id="A0A7T8GKA7"/>
<dbReference type="EMBL" id="CP045910">
    <property type="protein sequence ID" value="QQP31621.1"/>
    <property type="molecule type" value="Genomic_DNA"/>
</dbReference>
<name>A0A7T8GKA7_CALRO</name>
<sequence>MPMDMVARARSMDGSADVIWRRTGRSLSGFKETRTGRNIVYDHATSRTSVRTPKYTFDGFGLEITANLLGTVGEWP</sequence>
<evidence type="ECO:0000313" key="2">
    <source>
        <dbReference type="Proteomes" id="UP000595437"/>
    </source>
</evidence>
<keyword evidence="2" id="KW-1185">Reference proteome</keyword>
<gene>
    <name evidence="1" type="ORF">FKW44_025279</name>
</gene>
<dbReference type="Proteomes" id="UP000595437">
    <property type="component" value="Chromosome 21"/>
</dbReference>
<evidence type="ECO:0000313" key="1">
    <source>
        <dbReference type="EMBL" id="QQP31621.1"/>
    </source>
</evidence>
<reference evidence="2" key="1">
    <citation type="submission" date="2021-01" db="EMBL/GenBank/DDBJ databases">
        <title>Caligus Genome Assembly.</title>
        <authorList>
            <person name="Gallardo-Escarate C."/>
        </authorList>
    </citation>
    <scope>NUCLEOTIDE SEQUENCE [LARGE SCALE GENOMIC DNA]</scope>
</reference>
<organism evidence="1 2">
    <name type="scientific">Caligus rogercresseyi</name>
    <name type="common">Sea louse</name>
    <dbReference type="NCBI Taxonomy" id="217165"/>
    <lineage>
        <taxon>Eukaryota</taxon>
        <taxon>Metazoa</taxon>
        <taxon>Ecdysozoa</taxon>
        <taxon>Arthropoda</taxon>
        <taxon>Crustacea</taxon>
        <taxon>Multicrustacea</taxon>
        <taxon>Hexanauplia</taxon>
        <taxon>Copepoda</taxon>
        <taxon>Siphonostomatoida</taxon>
        <taxon>Caligidae</taxon>
        <taxon>Caligus</taxon>
    </lineage>
</organism>